<keyword evidence="18" id="KW-1185">Reference proteome</keyword>
<evidence type="ECO:0000259" key="11">
    <source>
        <dbReference type="Pfam" id="PF22963"/>
    </source>
</evidence>
<proteinExistence type="inferred from homology"/>
<feature type="domain" description="NUP210 Ig-like" evidence="12">
    <location>
        <begin position="25"/>
        <end position="115"/>
    </location>
</feature>
<dbReference type="InterPro" id="IPR058779">
    <property type="entry name" value="Ig_NUP210_13th"/>
</dbReference>
<protein>
    <recommendedName>
        <fullName evidence="19">Nuclear pore membrane glycoprotein 210</fullName>
    </recommendedName>
</protein>
<feature type="domain" description="NUP210 Ig-like" evidence="11">
    <location>
        <begin position="237"/>
        <end position="331"/>
    </location>
</feature>
<feature type="domain" description="NUP210 Ig-like" evidence="10">
    <location>
        <begin position="1463"/>
        <end position="1526"/>
    </location>
</feature>
<dbReference type="InterPro" id="IPR055096">
    <property type="entry name" value="Ig_NUP210_1st"/>
</dbReference>
<dbReference type="Pfam" id="PF26181">
    <property type="entry name" value="Ig_NUP210_13th"/>
    <property type="match status" value="1"/>
</dbReference>
<evidence type="ECO:0008006" key="19">
    <source>
        <dbReference type="Google" id="ProtNLM"/>
    </source>
</evidence>
<name>A0AAV8Z9L0_9CUCU</name>
<accession>A0AAV8Z9L0</accession>
<dbReference type="EMBL" id="JAPWTK010000009">
    <property type="protein sequence ID" value="KAJ8960331.1"/>
    <property type="molecule type" value="Genomic_DNA"/>
</dbReference>
<dbReference type="Pfam" id="PF22959">
    <property type="entry name" value="Ig_NUP210_15th"/>
    <property type="match status" value="1"/>
</dbReference>
<dbReference type="SUPFAM" id="SSF49373">
    <property type="entry name" value="Invasin/intimin cell-adhesion fragments"/>
    <property type="match status" value="1"/>
</dbReference>
<dbReference type="PANTHER" id="PTHR23019">
    <property type="entry name" value="NUCLEAR PORE MEMBRANE GLYCOPROTEIN GP210-RELATED"/>
    <property type="match status" value="1"/>
</dbReference>
<evidence type="ECO:0000256" key="6">
    <source>
        <dbReference type="ARBA" id="ARBA00023136"/>
    </source>
</evidence>
<feature type="domain" description="NUP210 Ig-like" evidence="16">
    <location>
        <begin position="1179"/>
        <end position="1265"/>
    </location>
</feature>
<dbReference type="InterPro" id="IPR055097">
    <property type="entry name" value="Ig_NUP210_2nd"/>
</dbReference>
<feature type="domain" description="NUP210 Ig-like" evidence="14">
    <location>
        <begin position="928"/>
        <end position="1005"/>
    </location>
</feature>
<gene>
    <name evidence="17" type="ORF">NQ318_004065</name>
</gene>
<dbReference type="Pfam" id="PF22969">
    <property type="entry name" value="Ig_NUP210_2nd"/>
    <property type="match status" value="1"/>
</dbReference>
<feature type="domain" description="NUP210 Ig-like" evidence="13">
    <location>
        <begin position="124"/>
        <end position="228"/>
    </location>
</feature>
<evidence type="ECO:0000256" key="4">
    <source>
        <dbReference type="ARBA" id="ARBA00022729"/>
    </source>
</evidence>
<organism evidence="17 18">
    <name type="scientific">Aromia moschata</name>
    <dbReference type="NCBI Taxonomy" id="1265417"/>
    <lineage>
        <taxon>Eukaryota</taxon>
        <taxon>Metazoa</taxon>
        <taxon>Ecdysozoa</taxon>
        <taxon>Arthropoda</taxon>
        <taxon>Hexapoda</taxon>
        <taxon>Insecta</taxon>
        <taxon>Pterygota</taxon>
        <taxon>Neoptera</taxon>
        <taxon>Endopterygota</taxon>
        <taxon>Coleoptera</taxon>
        <taxon>Polyphaga</taxon>
        <taxon>Cucujiformia</taxon>
        <taxon>Chrysomeloidea</taxon>
        <taxon>Cerambycidae</taxon>
        <taxon>Cerambycinae</taxon>
        <taxon>Callichromatini</taxon>
        <taxon>Aromia</taxon>
    </lineage>
</organism>
<keyword evidence="6" id="KW-0472">Membrane</keyword>
<evidence type="ECO:0000259" key="15">
    <source>
        <dbReference type="Pfam" id="PF24991"/>
    </source>
</evidence>
<keyword evidence="3" id="KW-0812">Transmembrane</keyword>
<sequence>MAVRTFGLRNVVLNLLFILVGVTSSKLNVPRVLLPVFNDFATNFVLEATEGGCYKWSTTRNDIIQITPLEEDPELQCSMKVVVSTITKEAARNIAVVLAEDVYTKQTLRCDVIVDVIHSLSISTTTRELFMEEAPEDFEVKAFDDQDNEFSTLEGIEFEWKIVPLGPNKDVVLRYITFRDSPYETPPAIAPLESQGKKGYAILFEGVKSGAAKVVVRLPHPEYKHIEAHEVQLMIVANLLITPPEVHVMPGDVVPFKIFFLNSGRMEEVMLPDKQYYLEAEDPEVASSNKKSGSVVALKEGKTRIVLRDKNVGKDDPALKLPAATMHVVRPDYLVINVLPHKNWAVMVGDHHDIVAELYSSSDHKLFIGTSVHINIEVAPEFTVISRTVNGSWLTGYGIKSSIVNVVATLEDVFHEKTGKVTFDNPITAKGDLMIYPRISLAPSEVILPWDPITRPKYDIDLVARGGDGRFLWTSNDHSIGLVSQTGHARTHSNGFFEVSAVMLRNHHNRQSAKFMILPPSRLEIVEFVMENEEKDGMTIQLPFTKCQELPFHIKQTDLKFRQNKTSVLPTVGISCGNIAMTALEVGTSKVPSSLVPVAAEASFLHLRTGKLPLTLLLRALARVRKVIAPENKVTLTNLAPLCIAGVRGIATPVNKVALTNLASPCITVSYFQDGRALEDSVTVSSYNPLRLVEPRHDVVLAVGTSINLVYMGGPRPVLGRATDHQKVVVSEDETVATATDVTQFYTIPAEDFSVVQTQTSSITTRITCGKPRKVTLQPELRVADIDACPMDLSSGNVVVQSTKNIDLEVAVFDDCGTRFLNISSFILDWVLKPYGTGNLLNKNGVFPKNSTIGNVPIAMKSYQTLEPSVDVGDLEINVTITGYNSKVLKKYSISPEYPPFMTEEDGGSDLPPVRATLALYLVDNTVITPNVVTLFNHPGNKQVVSVKQGSGYFELALSADDIAAVRYTESSKEIEIAPTKSGELTVQVIDLCLVSRPATLLVSVVSVGIVRVDMPDKVEIGKCIPAIVRLYDENDNLMSIPDPNMIDLRPDFENKIANIQRTEEAATESWGVGEIHYTITGVVLGESKLVFTVSGADEDIHSAPVDFQLNIKGGPQPDTNVKFDVLTPAVARVSDRGVLTATAVGTTKILAQSIGIHPTTGQSVIYSEDMIEVQVVELKGIRLMGPLTRFRVGATAPFWVWGLPDVSPMILGSLQDPPIFFKWSVDDKLLADLSGVFHPIGVRGKTRLFVNATVPGPAAGKGNVESVMLSSYLDIEVITKLKLEYPEFPAKSLAMAPFSQVQLRTNLDSVATKMTYCVNAGKDSPIPAADSDGLISHPRLQQKPIPVHHSSCWWTIFASWLCLLRYADSASETPSYYVFYSFVYDIVSGYASGAAWLPGDRAPSTEVLADKSVTSSDTIVTVNSEGLLQSHGILGDALLIVIATDDQGLKQRLSIAVQVKPIHYMSLNVIANWRIHSDTPLRTIPLGTEFVLKASFHDNVGNKFHAGPQSLKVKTSRCDLIKMEEMPGEAA</sequence>
<evidence type="ECO:0000256" key="8">
    <source>
        <dbReference type="ARBA" id="ARBA00023242"/>
    </source>
</evidence>
<dbReference type="Pfam" id="PF24902">
    <property type="entry name" value="Ig_NUP210_9th"/>
    <property type="match status" value="1"/>
</dbReference>
<dbReference type="InterPro" id="IPR008964">
    <property type="entry name" value="Invasin/intimin_cell_adhesion"/>
</dbReference>
<evidence type="ECO:0000313" key="18">
    <source>
        <dbReference type="Proteomes" id="UP001162162"/>
    </source>
</evidence>
<reference evidence="17" key="1">
    <citation type="journal article" date="2023" name="Insect Mol. Biol.">
        <title>Genome sequencing provides insights into the evolution of gene families encoding plant cell wall-degrading enzymes in longhorned beetles.</title>
        <authorList>
            <person name="Shin N.R."/>
            <person name="Okamura Y."/>
            <person name="Kirsch R."/>
            <person name="Pauchet Y."/>
        </authorList>
    </citation>
    <scope>NUCLEOTIDE SEQUENCE</scope>
    <source>
        <strain evidence="17">AMC_N1</strain>
    </source>
</reference>
<dbReference type="Pfam" id="PF26182">
    <property type="entry name" value="Ig_NUP210_5th"/>
    <property type="match status" value="1"/>
</dbReference>
<dbReference type="InterPro" id="IPR055094">
    <property type="entry name" value="NUP210_Ig15"/>
</dbReference>
<evidence type="ECO:0000256" key="3">
    <source>
        <dbReference type="ARBA" id="ARBA00022692"/>
    </source>
</evidence>
<evidence type="ECO:0000259" key="12">
    <source>
        <dbReference type="Pfam" id="PF22967"/>
    </source>
</evidence>
<dbReference type="Pfam" id="PF24991">
    <property type="entry name" value="Ig_NUP210_4th"/>
    <property type="match status" value="1"/>
</dbReference>
<dbReference type="GO" id="GO:0005643">
    <property type="term" value="C:nuclear pore"/>
    <property type="evidence" value="ECO:0007669"/>
    <property type="project" value="TreeGrafter"/>
</dbReference>
<comment type="similarity">
    <text evidence="2">Belongs to the NUP210 family.</text>
</comment>
<keyword evidence="4 9" id="KW-0732">Signal</keyword>
<comment type="subcellular location">
    <subcellularLocation>
        <location evidence="1">Nucleus membrane</location>
        <topology evidence="1">Single-pass membrane protein</topology>
    </subcellularLocation>
</comment>
<evidence type="ECO:0000259" key="13">
    <source>
        <dbReference type="Pfam" id="PF22969"/>
    </source>
</evidence>
<dbReference type="Pfam" id="PF22967">
    <property type="entry name" value="Ig_NUP210_1st"/>
    <property type="match status" value="1"/>
</dbReference>
<feature type="signal peptide" evidence="9">
    <location>
        <begin position="1"/>
        <end position="25"/>
    </location>
</feature>
<dbReference type="InterPro" id="IPR056899">
    <property type="entry name" value="Ig_NUP210_9th"/>
</dbReference>
<evidence type="ECO:0000313" key="17">
    <source>
        <dbReference type="EMBL" id="KAJ8960331.1"/>
    </source>
</evidence>
<dbReference type="InterPro" id="IPR055098">
    <property type="entry name" value="Ig_NUP210_3rd"/>
</dbReference>
<feature type="chain" id="PRO_5043339438" description="Nuclear pore membrane glycoprotein 210" evidence="9">
    <location>
        <begin position="26"/>
        <end position="1532"/>
    </location>
</feature>
<dbReference type="Pfam" id="PF22963">
    <property type="entry name" value="Ig_NUP210_3rd"/>
    <property type="match status" value="1"/>
</dbReference>
<keyword evidence="8" id="KW-0539">Nucleus</keyword>
<dbReference type="GO" id="GO:0031965">
    <property type="term" value="C:nuclear membrane"/>
    <property type="evidence" value="ECO:0007669"/>
    <property type="project" value="UniProtKB-SubCell"/>
</dbReference>
<evidence type="ECO:0000256" key="7">
    <source>
        <dbReference type="ARBA" id="ARBA00023180"/>
    </source>
</evidence>
<evidence type="ECO:0000256" key="5">
    <source>
        <dbReference type="ARBA" id="ARBA00022989"/>
    </source>
</evidence>
<evidence type="ECO:0000256" key="9">
    <source>
        <dbReference type="SAM" id="SignalP"/>
    </source>
</evidence>
<evidence type="ECO:0000256" key="1">
    <source>
        <dbReference type="ARBA" id="ARBA00004590"/>
    </source>
</evidence>
<feature type="domain" description="NUP210 fourth Ig-like" evidence="15">
    <location>
        <begin position="342"/>
        <end position="417"/>
    </location>
</feature>
<evidence type="ECO:0000256" key="2">
    <source>
        <dbReference type="ARBA" id="ARBA00007313"/>
    </source>
</evidence>
<dbReference type="InterPro" id="IPR045197">
    <property type="entry name" value="NUP210-like"/>
</dbReference>
<evidence type="ECO:0000259" key="10">
    <source>
        <dbReference type="Pfam" id="PF22959"/>
    </source>
</evidence>
<keyword evidence="7" id="KW-0325">Glycoprotein</keyword>
<dbReference type="PANTHER" id="PTHR23019:SF0">
    <property type="entry name" value="NUCLEAR PORE MEMBRANE GLYCOPROTEIN 210"/>
    <property type="match status" value="1"/>
</dbReference>
<comment type="caution">
    <text evidence="17">The sequence shown here is derived from an EMBL/GenBank/DDBJ whole genome shotgun (WGS) entry which is preliminary data.</text>
</comment>
<evidence type="ECO:0000259" key="14">
    <source>
        <dbReference type="Pfam" id="PF24902"/>
    </source>
</evidence>
<dbReference type="Proteomes" id="UP001162162">
    <property type="component" value="Unassembled WGS sequence"/>
</dbReference>
<evidence type="ECO:0000259" key="16">
    <source>
        <dbReference type="Pfam" id="PF26181"/>
    </source>
</evidence>
<keyword evidence="5" id="KW-1133">Transmembrane helix</keyword>
<dbReference type="InterPro" id="IPR056897">
    <property type="entry name" value="Ig_NUP210_4th"/>
</dbReference>